<dbReference type="Gene3D" id="2.130.10.10">
    <property type="entry name" value="YVTN repeat-like/Quinoprotein amine dehydrogenase"/>
    <property type="match status" value="2"/>
</dbReference>
<dbReference type="GeneID" id="26904121"/>
<dbReference type="InterPro" id="IPR015943">
    <property type="entry name" value="WD40/YVTN_repeat-like_dom_sf"/>
</dbReference>
<keyword evidence="2" id="KW-0677">Repeat</keyword>
<feature type="region of interest" description="Disordered" evidence="5">
    <location>
        <begin position="78"/>
        <end position="98"/>
    </location>
</feature>
<dbReference type="InterPro" id="IPR036322">
    <property type="entry name" value="WD40_repeat_dom_sf"/>
</dbReference>
<dbReference type="SMART" id="SM00320">
    <property type="entry name" value="WD40"/>
    <property type="match status" value="3"/>
</dbReference>
<keyword evidence="3" id="KW-0687">Ribonucleoprotein</keyword>
<feature type="compositionally biased region" description="Polar residues" evidence="5">
    <location>
        <begin position="145"/>
        <end position="156"/>
    </location>
</feature>
<gene>
    <name evidence="6" type="ORF">ABB37_03830</name>
</gene>
<organism evidence="6 7">
    <name type="scientific">Leptomonas pyrrhocoris</name>
    <name type="common">Firebug parasite</name>
    <dbReference type="NCBI Taxonomy" id="157538"/>
    <lineage>
        <taxon>Eukaryota</taxon>
        <taxon>Discoba</taxon>
        <taxon>Euglenozoa</taxon>
        <taxon>Kinetoplastea</taxon>
        <taxon>Metakinetoplastina</taxon>
        <taxon>Trypanosomatida</taxon>
        <taxon>Trypanosomatidae</taxon>
        <taxon>Leishmaniinae</taxon>
        <taxon>Leptomonas</taxon>
    </lineage>
</organism>
<dbReference type="InterPro" id="IPR001680">
    <property type="entry name" value="WD40_rpt"/>
</dbReference>
<evidence type="ECO:0000256" key="2">
    <source>
        <dbReference type="ARBA" id="ARBA00022737"/>
    </source>
</evidence>
<feature type="compositionally biased region" description="Basic and acidic residues" evidence="5">
    <location>
        <begin position="367"/>
        <end position="394"/>
    </location>
</feature>
<reference evidence="6 7" key="1">
    <citation type="submission" date="2015-07" db="EMBL/GenBank/DDBJ databases">
        <title>High-quality genome of monoxenous trypanosomatid Leptomonas pyrrhocoris.</title>
        <authorList>
            <person name="Flegontov P."/>
            <person name="Butenko A."/>
            <person name="Firsov S."/>
            <person name="Vlcek C."/>
            <person name="Logacheva M.D."/>
            <person name="Field M."/>
            <person name="Filatov D."/>
            <person name="Flegontova O."/>
            <person name="Gerasimov E."/>
            <person name="Jackson A.P."/>
            <person name="Kelly S."/>
            <person name="Opperdoes F."/>
            <person name="O'Reilly A."/>
            <person name="Votypka J."/>
            <person name="Yurchenko V."/>
            <person name="Lukes J."/>
        </authorList>
    </citation>
    <scope>NUCLEOTIDE SEQUENCE [LARGE SCALE GENOMIC DNA]</scope>
    <source>
        <strain evidence="6">H10</strain>
    </source>
</reference>
<feature type="region of interest" description="Disordered" evidence="5">
    <location>
        <begin position="310"/>
        <end position="407"/>
    </location>
</feature>
<dbReference type="OMA" id="FYTHCRD"/>
<feature type="region of interest" description="Disordered" evidence="5">
    <location>
        <begin position="142"/>
        <end position="165"/>
    </location>
</feature>
<keyword evidence="7" id="KW-1185">Reference proteome</keyword>
<dbReference type="SUPFAM" id="SSF50978">
    <property type="entry name" value="WD40 repeat-like"/>
    <property type="match status" value="1"/>
</dbReference>
<dbReference type="PANTHER" id="PTHR19854:SF1">
    <property type="entry name" value="GUANINE NUCLEOTIDE-BINDING PROTEIN SUBUNIT BETA-LIKE PROTEIN 1"/>
    <property type="match status" value="1"/>
</dbReference>
<evidence type="ECO:0000256" key="5">
    <source>
        <dbReference type="SAM" id="MobiDB-lite"/>
    </source>
</evidence>
<dbReference type="InterPro" id="IPR019775">
    <property type="entry name" value="WD40_repeat_CS"/>
</dbReference>
<name>A0A0M9G3G5_LEPPY</name>
<evidence type="ECO:0000256" key="4">
    <source>
        <dbReference type="PROSITE-ProRule" id="PRU00221"/>
    </source>
</evidence>
<dbReference type="RefSeq" id="XP_015659912.1">
    <property type="nucleotide sequence ID" value="XM_015801292.1"/>
</dbReference>
<dbReference type="EMBL" id="LGTL01000006">
    <property type="protein sequence ID" value="KPA81473.1"/>
    <property type="molecule type" value="Genomic_DNA"/>
</dbReference>
<evidence type="ECO:0000313" key="6">
    <source>
        <dbReference type="EMBL" id="KPA81473.1"/>
    </source>
</evidence>
<accession>A0A0M9G3G5</accession>
<feature type="compositionally biased region" description="Basic and acidic residues" evidence="5">
    <location>
        <begin position="310"/>
        <end position="319"/>
    </location>
</feature>
<keyword evidence="1 4" id="KW-0853">WD repeat</keyword>
<dbReference type="GO" id="GO:0005840">
    <property type="term" value="C:ribosome"/>
    <property type="evidence" value="ECO:0007669"/>
    <property type="project" value="UniProtKB-KW"/>
</dbReference>
<sequence length="743" mass="80481">MSSNNGEKTIPPLFVLSEHSSSVLCCDFYPSRLYHREQSSWLLSGDVDGTVVLWNLLTRRPLASFSVLEEARRQLLDGAQKSKDKREGKRSKDATGHKPDAALHSLFSALGPHSRSVISVGFIPITVARSALHDGIAAPRATEDLSLNQAPQQQSEKTAEKDAADSSPVIALYTPKCAFEGPQRQRFRLTRRTSSRPPATTYSSPVVGATTHQTSLQPPATSPSGVCFYTHCRDQCVYIWSISLPCTCSASTTSSLRLMAALTAPQHGFCPVESVTTVDDGSSRTYLAVPHDSHGEITIWELEWSEKQDNAPYRSEDRGPTTIGDSVVTNATSTSDNSEEESDDAEEVDTTGMTPMDALIARAAAQEQREEKRHKTPRKNDSNIHTATESDERQNQPQSRRHVTPDAIVTKTERASFLCFVAPFATTAACGFSVRRLCSFSACPHFKGGIIMRLTMCADGQHLAVAFESGHVALARFRVSAEKNNEGCTDVGAAEGDFFERNAGFQRAKVTPSCASVRCAVRAFAESALACWWSGRRVLACSAEGGLHCYEVAFAPHESVSDAPSCATDGLLQLQLLWSVTLRKGIGSVCMQANLVVTGCWDSTLRLYDARDGRLVSILSYQQETINEVRMTPSAVARVAAFGFDARQPRCYAATPAFLALAGTQGGSEGASSSIDCGHDENGSAVSFTCADRKQNTFTPDHADGDEELVYVFASASKDGTVALWRIDMQLIVETAALKVIST</sequence>
<dbReference type="PROSITE" id="PS00678">
    <property type="entry name" value="WD_REPEATS_1"/>
    <property type="match status" value="1"/>
</dbReference>
<dbReference type="VEuPathDB" id="TriTrypDB:LpyrH10_06_2000"/>
<dbReference type="Proteomes" id="UP000037923">
    <property type="component" value="Unassembled WGS sequence"/>
</dbReference>
<dbReference type="OrthoDB" id="7668193at2759"/>
<dbReference type="Pfam" id="PF00400">
    <property type="entry name" value="WD40"/>
    <property type="match status" value="1"/>
</dbReference>
<proteinExistence type="predicted"/>
<protein>
    <submittedName>
        <fullName evidence="6">Uncharacterized protein</fullName>
    </submittedName>
</protein>
<keyword evidence="3" id="KW-0689">Ribosomal protein</keyword>
<evidence type="ECO:0000256" key="1">
    <source>
        <dbReference type="ARBA" id="ARBA00022574"/>
    </source>
</evidence>
<feature type="repeat" description="WD" evidence="4">
    <location>
        <begin position="16"/>
        <end position="64"/>
    </location>
</feature>
<feature type="compositionally biased region" description="Acidic residues" evidence="5">
    <location>
        <begin position="337"/>
        <end position="349"/>
    </location>
</feature>
<evidence type="ECO:0000256" key="3">
    <source>
        <dbReference type="ARBA" id="ARBA00022980"/>
    </source>
</evidence>
<dbReference type="PROSITE" id="PS50082">
    <property type="entry name" value="WD_REPEATS_2"/>
    <property type="match status" value="1"/>
</dbReference>
<dbReference type="AlphaFoldDB" id="A0A0M9G3G5"/>
<comment type="caution">
    <text evidence="6">The sequence shown here is derived from an EMBL/GenBank/DDBJ whole genome shotgun (WGS) entry which is preliminary data.</text>
</comment>
<dbReference type="PANTHER" id="PTHR19854">
    <property type="entry name" value="TRANSDUCIN BETA-LIKE 3"/>
    <property type="match status" value="1"/>
</dbReference>
<evidence type="ECO:0000313" key="7">
    <source>
        <dbReference type="Proteomes" id="UP000037923"/>
    </source>
</evidence>